<dbReference type="Proteomes" id="UP001195483">
    <property type="component" value="Unassembled WGS sequence"/>
</dbReference>
<reference evidence="2" key="2">
    <citation type="journal article" date="2021" name="Genome Biol. Evol.">
        <title>Developing a high-quality reference genome for a parasitic bivalve with doubly uniparental inheritance (Bivalvia: Unionida).</title>
        <authorList>
            <person name="Smith C.H."/>
        </authorList>
    </citation>
    <scope>NUCLEOTIDE SEQUENCE</scope>
    <source>
        <strain evidence="2">CHS0354</strain>
        <tissue evidence="2">Mantle</tissue>
    </source>
</reference>
<evidence type="ECO:0000313" key="3">
    <source>
        <dbReference type="Proteomes" id="UP001195483"/>
    </source>
</evidence>
<reference evidence="2" key="3">
    <citation type="submission" date="2023-05" db="EMBL/GenBank/DDBJ databases">
        <authorList>
            <person name="Smith C.H."/>
        </authorList>
    </citation>
    <scope>NUCLEOTIDE SEQUENCE</scope>
    <source>
        <strain evidence="2">CHS0354</strain>
        <tissue evidence="2">Mantle</tissue>
    </source>
</reference>
<proteinExistence type="predicted"/>
<gene>
    <name evidence="2" type="ORF">CHS0354_012621</name>
</gene>
<feature type="region of interest" description="Disordered" evidence="1">
    <location>
        <begin position="37"/>
        <end position="88"/>
    </location>
</feature>
<dbReference type="AlphaFoldDB" id="A0AAE0W2S7"/>
<protein>
    <submittedName>
        <fullName evidence="2">Uncharacterized protein</fullName>
    </submittedName>
</protein>
<feature type="region of interest" description="Disordered" evidence="1">
    <location>
        <begin position="128"/>
        <end position="147"/>
    </location>
</feature>
<reference evidence="2" key="1">
    <citation type="journal article" date="2021" name="Genome Biol. Evol.">
        <title>A High-Quality Reference Genome for a Parasitic Bivalve with Doubly Uniparental Inheritance (Bivalvia: Unionida).</title>
        <authorList>
            <person name="Smith C.H."/>
        </authorList>
    </citation>
    <scope>NUCLEOTIDE SEQUENCE</scope>
    <source>
        <strain evidence="2">CHS0354</strain>
    </source>
</reference>
<dbReference type="EMBL" id="JAEAOA010000768">
    <property type="protein sequence ID" value="KAK3599968.1"/>
    <property type="molecule type" value="Genomic_DNA"/>
</dbReference>
<accession>A0AAE0W2S7</accession>
<feature type="compositionally biased region" description="Acidic residues" evidence="1">
    <location>
        <begin position="57"/>
        <end position="86"/>
    </location>
</feature>
<sequence>MTVCHRPHIAISTLQSQVKPVIMAILNSCHHQRHDVELISTPSPTLRTNHGPRGTELENDLDPNYESDDESVVEEEEREEGEEESDTVTKRLIEMGLDDALEDKEKASNIVQAVEYIALQSLRTRELKPSQSSSCTIFRRSESMSAE</sequence>
<comment type="caution">
    <text evidence="2">The sequence shown here is derived from an EMBL/GenBank/DDBJ whole genome shotgun (WGS) entry which is preliminary data.</text>
</comment>
<evidence type="ECO:0000313" key="2">
    <source>
        <dbReference type="EMBL" id="KAK3599968.1"/>
    </source>
</evidence>
<name>A0AAE0W2S7_9BIVA</name>
<keyword evidence="3" id="KW-1185">Reference proteome</keyword>
<evidence type="ECO:0000256" key="1">
    <source>
        <dbReference type="SAM" id="MobiDB-lite"/>
    </source>
</evidence>
<organism evidence="2 3">
    <name type="scientific">Potamilus streckersoni</name>
    <dbReference type="NCBI Taxonomy" id="2493646"/>
    <lineage>
        <taxon>Eukaryota</taxon>
        <taxon>Metazoa</taxon>
        <taxon>Spiralia</taxon>
        <taxon>Lophotrochozoa</taxon>
        <taxon>Mollusca</taxon>
        <taxon>Bivalvia</taxon>
        <taxon>Autobranchia</taxon>
        <taxon>Heteroconchia</taxon>
        <taxon>Palaeoheterodonta</taxon>
        <taxon>Unionida</taxon>
        <taxon>Unionoidea</taxon>
        <taxon>Unionidae</taxon>
        <taxon>Ambleminae</taxon>
        <taxon>Lampsilini</taxon>
        <taxon>Potamilus</taxon>
    </lineage>
</organism>